<organism evidence="1 2">
    <name type="scientific">Prevotella nigrescens CC14M</name>
    <dbReference type="NCBI Taxonomy" id="1073366"/>
    <lineage>
        <taxon>Bacteria</taxon>
        <taxon>Pseudomonadati</taxon>
        <taxon>Bacteroidota</taxon>
        <taxon>Bacteroidia</taxon>
        <taxon>Bacteroidales</taxon>
        <taxon>Prevotellaceae</taxon>
        <taxon>Prevotella</taxon>
    </lineage>
</organism>
<name>V8CAN6_9BACT</name>
<gene>
    <name evidence="1" type="ORF">HMPREF1173_02477</name>
</gene>
<dbReference type="HOGENOM" id="CLU_3390791_0_0_10"/>
<comment type="caution">
    <text evidence="1">The sequence shown here is derived from an EMBL/GenBank/DDBJ whole genome shotgun (WGS) entry which is preliminary data.</text>
</comment>
<sequence>MKCFTSLFKCCVANLNVLYVVDLSRVIAYILM</sequence>
<evidence type="ECO:0000313" key="2">
    <source>
        <dbReference type="Proteomes" id="UP000018727"/>
    </source>
</evidence>
<keyword evidence="2" id="KW-1185">Reference proteome</keyword>
<evidence type="ECO:0000313" key="1">
    <source>
        <dbReference type="EMBL" id="ETD24424.1"/>
    </source>
</evidence>
<dbReference type="AlphaFoldDB" id="V8CAN6"/>
<reference evidence="1 2" key="1">
    <citation type="submission" date="2013-10" db="EMBL/GenBank/DDBJ databases">
        <title>The Genome Sequence of Prevotella nigrescens CC14M.</title>
        <authorList>
            <consortium name="The Broad Institute Genomics Platform"/>
            <person name="Earl A."/>
            <person name="Allen-Vercoe E."/>
            <person name="Daigneault M."/>
            <person name="Young S.K."/>
            <person name="Zeng Q."/>
            <person name="Gargeya S."/>
            <person name="Fitzgerald M."/>
            <person name="Abouelleil A."/>
            <person name="Alvarado L."/>
            <person name="Chapman S.B."/>
            <person name="Gainer-Dewar J."/>
            <person name="Goldberg J."/>
            <person name="Griggs A."/>
            <person name="Gujja S."/>
            <person name="Hansen M."/>
            <person name="Howarth C."/>
            <person name="Imamovic A."/>
            <person name="Ireland A."/>
            <person name="Larimer J."/>
            <person name="McCowan C."/>
            <person name="Murphy C."/>
            <person name="Pearson M."/>
            <person name="Poon T.W."/>
            <person name="Priest M."/>
            <person name="Roberts A."/>
            <person name="Saif S."/>
            <person name="Shea T."/>
            <person name="Sykes S."/>
            <person name="Wortman J."/>
            <person name="Nusbaum C."/>
            <person name="Birren B."/>
        </authorList>
    </citation>
    <scope>NUCLEOTIDE SEQUENCE [LARGE SCALE GENOMIC DNA]</scope>
    <source>
        <strain evidence="1 2">CC14M</strain>
    </source>
</reference>
<proteinExistence type="predicted"/>
<dbReference type="EMBL" id="AZJH01000043">
    <property type="protein sequence ID" value="ETD24424.1"/>
    <property type="molecule type" value="Genomic_DNA"/>
</dbReference>
<dbReference type="Proteomes" id="UP000018727">
    <property type="component" value="Unassembled WGS sequence"/>
</dbReference>
<protein>
    <submittedName>
        <fullName evidence="1">Uncharacterized protein</fullName>
    </submittedName>
</protein>
<accession>V8CAN6</accession>